<dbReference type="PANTHER" id="PTHR33129">
    <property type="entry name" value="PROTEIN KINASE DOMAIN-CONTAINING PROTEIN-RELATED"/>
    <property type="match status" value="1"/>
</dbReference>
<protein>
    <submittedName>
        <fullName evidence="1">Uncharacterized protein</fullName>
    </submittedName>
</protein>
<keyword evidence="2" id="KW-1185">Reference proteome</keyword>
<organism evidence="1 2">
    <name type="scientific">Collybiopsis luxurians FD-317 M1</name>
    <dbReference type="NCBI Taxonomy" id="944289"/>
    <lineage>
        <taxon>Eukaryota</taxon>
        <taxon>Fungi</taxon>
        <taxon>Dikarya</taxon>
        <taxon>Basidiomycota</taxon>
        <taxon>Agaricomycotina</taxon>
        <taxon>Agaricomycetes</taxon>
        <taxon>Agaricomycetidae</taxon>
        <taxon>Agaricales</taxon>
        <taxon>Marasmiineae</taxon>
        <taxon>Omphalotaceae</taxon>
        <taxon>Collybiopsis</taxon>
        <taxon>Collybiopsis luxurians</taxon>
    </lineage>
</organism>
<dbReference type="EMBL" id="KN834767">
    <property type="protein sequence ID" value="KIK62470.1"/>
    <property type="molecule type" value="Genomic_DNA"/>
</dbReference>
<dbReference type="HOGENOM" id="CLU_043831_0_0_1"/>
<dbReference type="AlphaFoldDB" id="A0A0D0BF99"/>
<dbReference type="Proteomes" id="UP000053593">
    <property type="component" value="Unassembled WGS sequence"/>
</dbReference>
<accession>A0A0D0BF99</accession>
<sequence>MVGSPGIGKSTCLAYQLVLRLSREQLTFYYNGLTIYFDATGAYKVHFEDNEDYEPFLGFEGTMCLMNSDFQPLPSRYWKIPEALFPVLATSSEESQYRQFAKHRELHRIIPKAPSFEEALLVCGQNNNSASIELMKYAWDTYGPEFRLVKKVTWTGKDAISEHDSALTAALQYLDYHDLIKLLGDPDSHKIVFSYSTEEQPTVLRHRIRSGPIMRLLFEASALKRLEDRQYLFNFFQLSPWLAPSLGHLFEIMSMEKLAGNFYGVLKSLEGGQDRHFHFDQLPIKFFNNNSPASDTLLPFKFYVPKNKNNKAYDGFRYDDRVGYGFQKTVSDTHELNQESILDLYKRFAAAEMLEFIFILVTPMKTNYRLPNHVYRPHSQNLPIQYFQLELDFGPEYNELFSSLTEEFYWDGMVIEN</sequence>
<evidence type="ECO:0000313" key="2">
    <source>
        <dbReference type="Proteomes" id="UP000053593"/>
    </source>
</evidence>
<dbReference type="OrthoDB" id="2340858at2759"/>
<reference evidence="1 2" key="1">
    <citation type="submission" date="2014-04" db="EMBL/GenBank/DDBJ databases">
        <title>Evolutionary Origins and Diversification of the Mycorrhizal Mutualists.</title>
        <authorList>
            <consortium name="DOE Joint Genome Institute"/>
            <consortium name="Mycorrhizal Genomics Consortium"/>
            <person name="Kohler A."/>
            <person name="Kuo A."/>
            <person name="Nagy L.G."/>
            <person name="Floudas D."/>
            <person name="Copeland A."/>
            <person name="Barry K.W."/>
            <person name="Cichocki N."/>
            <person name="Veneault-Fourrey C."/>
            <person name="LaButti K."/>
            <person name="Lindquist E.A."/>
            <person name="Lipzen A."/>
            <person name="Lundell T."/>
            <person name="Morin E."/>
            <person name="Murat C."/>
            <person name="Riley R."/>
            <person name="Ohm R."/>
            <person name="Sun H."/>
            <person name="Tunlid A."/>
            <person name="Henrissat B."/>
            <person name="Grigoriev I.V."/>
            <person name="Hibbett D.S."/>
            <person name="Martin F."/>
        </authorList>
    </citation>
    <scope>NUCLEOTIDE SEQUENCE [LARGE SCALE GENOMIC DNA]</scope>
    <source>
        <strain evidence="1 2">FD-317 M1</strain>
    </source>
</reference>
<name>A0A0D0BF99_9AGAR</name>
<dbReference type="PANTHER" id="PTHR33129:SF1">
    <property type="entry name" value="ATP-BINDING PROTEIN"/>
    <property type="match status" value="1"/>
</dbReference>
<proteinExistence type="predicted"/>
<evidence type="ECO:0000313" key="1">
    <source>
        <dbReference type="EMBL" id="KIK62470.1"/>
    </source>
</evidence>
<dbReference type="InterPro" id="IPR052980">
    <property type="entry name" value="Crinkler_effector"/>
</dbReference>
<gene>
    <name evidence="1" type="ORF">GYMLUDRAFT_41920</name>
</gene>